<comment type="caution">
    <text evidence="2">The sequence shown here is derived from an EMBL/GenBank/DDBJ whole genome shotgun (WGS) entry which is preliminary data.</text>
</comment>
<dbReference type="EMBL" id="JASDAP010000023">
    <property type="protein sequence ID" value="KAK1883283.1"/>
    <property type="molecule type" value="Genomic_DNA"/>
</dbReference>
<name>A0AAD9BKC5_DISEL</name>
<gene>
    <name evidence="2" type="ORF">KUDE01_024057</name>
</gene>
<evidence type="ECO:0000313" key="3">
    <source>
        <dbReference type="Proteomes" id="UP001228049"/>
    </source>
</evidence>
<keyword evidence="2" id="KW-0472">Membrane</keyword>
<feature type="compositionally biased region" description="Basic and acidic residues" evidence="1">
    <location>
        <begin position="80"/>
        <end position="98"/>
    </location>
</feature>
<protein>
    <submittedName>
        <fullName evidence="2">Transmembrane channel-like protein 4</fullName>
    </submittedName>
</protein>
<evidence type="ECO:0000313" key="2">
    <source>
        <dbReference type="EMBL" id="KAK1883283.1"/>
    </source>
</evidence>
<organism evidence="2 3">
    <name type="scientific">Dissostichus eleginoides</name>
    <name type="common">Patagonian toothfish</name>
    <name type="synonym">Dissostichus amissus</name>
    <dbReference type="NCBI Taxonomy" id="100907"/>
    <lineage>
        <taxon>Eukaryota</taxon>
        <taxon>Metazoa</taxon>
        <taxon>Chordata</taxon>
        <taxon>Craniata</taxon>
        <taxon>Vertebrata</taxon>
        <taxon>Euteleostomi</taxon>
        <taxon>Actinopterygii</taxon>
        <taxon>Neopterygii</taxon>
        <taxon>Teleostei</taxon>
        <taxon>Neoteleostei</taxon>
        <taxon>Acanthomorphata</taxon>
        <taxon>Eupercaria</taxon>
        <taxon>Perciformes</taxon>
        <taxon>Notothenioidei</taxon>
        <taxon>Nototheniidae</taxon>
        <taxon>Dissostichus</taxon>
    </lineage>
</organism>
<proteinExistence type="predicted"/>
<dbReference type="AlphaFoldDB" id="A0AAD9BKC5"/>
<feature type="compositionally biased region" description="Polar residues" evidence="1">
    <location>
        <begin position="41"/>
        <end position="74"/>
    </location>
</feature>
<feature type="region of interest" description="Disordered" evidence="1">
    <location>
        <begin position="33"/>
        <end position="98"/>
    </location>
</feature>
<sequence length="98" mass="11125">MSVASLWGNAQSAELFDARPSKDCVRKVAVEKLQRKERQRGTSIAERQSTTASQWVSSRKETNNVFQNLQAQSWKKQRVGGKEDKSERKGREGEQEAT</sequence>
<keyword evidence="3" id="KW-1185">Reference proteome</keyword>
<keyword evidence="2" id="KW-0812">Transmembrane</keyword>
<dbReference type="Proteomes" id="UP001228049">
    <property type="component" value="Unassembled WGS sequence"/>
</dbReference>
<accession>A0AAD9BKC5</accession>
<reference evidence="2" key="1">
    <citation type="submission" date="2023-04" db="EMBL/GenBank/DDBJ databases">
        <title>Chromosome-level genome of Chaenocephalus aceratus.</title>
        <authorList>
            <person name="Park H."/>
        </authorList>
    </citation>
    <scope>NUCLEOTIDE SEQUENCE</scope>
    <source>
        <strain evidence="2">DE</strain>
        <tissue evidence="2">Muscle</tissue>
    </source>
</reference>
<evidence type="ECO:0000256" key="1">
    <source>
        <dbReference type="SAM" id="MobiDB-lite"/>
    </source>
</evidence>